<name>A0A919ISZ5_9ACTN</name>
<evidence type="ECO:0000313" key="3">
    <source>
        <dbReference type="EMBL" id="GIE08471.1"/>
    </source>
</evidence>
<proteinExistence type="predicted"/>
<dbReference type="NCBIfam" id="NF047430">
    <property type="entry name" value="ribo_bS22"/>
    <property type="match status" value="1"/>
</dbReference>
<dbReference type="AlphaFoldDB" id="A0A919ISZ5"/>
<evidence type="ECO:0000313" key="4">
    <source>
        <dbReference type="Proteomes" id="UP000598174"/>
    </source>
</evidence>
<gene>
    <name evidence="3" type="ORF">Afe05nite_03110</name>
</gene>
<reference evidence="3" key="1">
    <citation type="submission" date="2021-01" db="EMBL/GenBank/DDBJ databases">
        <title>Whole genome shotgun sequence of Actinoplanes ferrugineus NBRC 15555.</title>
        <authorList>
            <person name="Komaki H."/>
            <person name="Tamura T."/>
        </authorList>
    </citation>
    <scope>NUCLEOTIDE SEQUENCE</scope>
    <source>
        <strain evidence="3">NBRC 15555</strain>
    </source>
</reference>
<dbReference type="InterPro" id="IPR013177">
    <property type="entry name" value="Ribosomal_mS38_C"/>
</dbReference>
<dbReference type="SMART" id="SM01155">
    <property type="entry name" value="DUF1713"/>
    <property type="match status" value="1"/>
</dbReference>
<dbReference type="EMBL" id="BOMM01000001">
    <property type="protein sequence ID" value="GIE08471.1"/>
    <property type="molecule type" value="Genomic_DNA"/>
</dbReference>
<sequence length="88" mass="10178">MALPRPGRYAGAVGSRSSPRRCFARRGDRDAVQIGCGRARWAPGSEPHGFERQIRMGSVVKKRRKRMAKKKHRKLLRKTRVQRRRLGK</sequence>
<feature type="compositionally biased region" description="Basic residues" evidence="1">
    <location>
        <begin position="60"/>
        <end position="88"/>
    </location>
</feature>
<protein>
    <recommendedName>
        <fullName evidence="2">Ribosomal protein mS38 C-terminal domain-containing protein</fullName>
    </recommendedName>
</protein>
<comment type="caution">
    <text evidence="3">The sequence shown here is derived from an EMBL/GenBank/DDBJ whole genome shotgun (WGS) entry which is preliminary data.</text>
</comment>
<feature type="region of interest" description="Disordered" evidence="1">
    <location>
        <begin position="1"/>
        <end position="24"/>
    </location>
</feature>
<dbReference type="Proteomes" id="UP000598174">
    <property type="component" value="Unassembled WGS sequence"/>
</dbReference>
<accession>A0A919ISZ5</accession>
<evidence type="ECO:0000259" key="2">
    <source>
        <dbReference type="SMART" id="SM01155"/>
    </source>
</evidence>
<keyword evidence="4" id="KW-1185">Reference proteome</keyword>
<organism evidence="3 4">
    <name type="scientific">Paractinoplanes ferrugineus</name>
    <dbReference type="NCBI Taxonomy" id="113564"/>
    <lineage>
        <taxon>Bacteria</taxon>
        <taxon>Bacillati</taxon>
        <taxon>Actinomycetota</taxon>
        <taxon>Actinomycetes</taxon>
        <taxon>Micromonosporales</taxon>
        <taxon>Micromonosporaceae</taxon>
        <taxon>Paractinoplanes</taxon>
    </lineage>
</organism>
<feature type="domain" description="Ribosomal protein mS38 C-terminal" evidence="2">
    <location>
        <begin position="55"/>
        <end position="88"/>
    </location>
</feature>
<dbReference type="Pfam" id="PF08213">
    <property type="entry name" value="COX24_C"/>
    <property type="match status" value="1"/>
</dbReference>
<feature type="region of interest" description="Disordered" evidence="1">
    <location>
        <begin position="59"/>
        <end position="88"/>
    </location>
</feature>
<evidence type="ECO:0000256" key="1">
    <source>
        <dbReference type="SAM" id="MobiDB-lite"/>
    </source>
</evidence>